<dbReference type="SUPFAM" id="SSF101874">
    <property type="entry name" value="YceI-like"/>
    <property type="match status" value="1"/>
</dbReference>
<evidence type="ECO:0000313" key="4">
    <source>
        <dbReference type="Proteomes" id="UP000011863"/>
    </source>
</evidence>
<organism evidence="3 4">
    <name type="scientific">Ilumatobacter coccineus (strain NBRC 103263 / KCTC 29153 / YM16-304)</name>
    <dbReference type="NCBI Taxonomy" id="1313172"/>
    <lineage>
        <taxon>Bacteria</taxon>
        <taxon>Bacillati</taxon>
        <taxon>Actinomycetota</taxon>
        <taxon>Acidimicrobiia</taxon>
        <taxon>Acidimicrobiales</taxon>
        <taxon>Ilumatobacteraceae</taxon>
        <taxon>Ilumatobacter</taxon>
    </lineage>
</organism>
<evidence type="ECO:0000256" key="1">
    <source>
        <dbReference type="ARBA" id="ARBA00008812"/>
    </source>
</evidence>
<comment type="similarity">
    <text evidence="1">Belongs to the UPF0312 family.</text>
</comment>
<dbReference type="SMART" id="SM00867">
    <property type="entry name" value="YceI"/>
    <property type="match status" value="1"/>
</dbReference>
<dbReference type="PANTHER" id="PTHR34406:SF1">
    <property type="entry name" value="PROTEIN YCEI"/>
    <property type="match status" value="1"/>
</dbReference>
<dbReference type="Gene3D" id="2.40.128.110">
    <property type="entry name" value="Lipid/polyisoprenoid-binding, YceI-like"/>
    <property type="match status" value="1"/>
</dbReference>
<reference evidence="3 4" key="1">
    <citation type="journal article" date="2013" name="Int. J. Syst. Evol. Microbiol.">
        <title>Ilumatobacter nonamiense sp. nov. and Ilumatobacter coccineum sp. nov., isolated from seashore sand.</title>
        <authorList>
            <person name="Matsumoto A."/>
            <person name="Kasai H."/>
            <person name="Matsuo Y."/>
            <person name="Shizuri Y."/>
            <person name="Ichikawa N."/>
            <person name="Fujita N."/>
            <person name="Omura S."/>
            <person name="Takahashi Y."/>
        </authorList>
    </citation>
    <scope>NUCLEOTIDE SEQUENCE [LARGE SCALE GENOMIC DNA]</scope>
    <source>
        <strain evidence="4">NBRC 103263 / KCTC 29153 / YM16-304</strain>
    </source>
</reference>
<keyword evidence="4" id="KW-1185">Reference proteome</keyword>
<dbReference type="RefSeq" id="WP_015441341.1">
    <property type="nucleotide sequence ID" value="NC_020520.1"/>
</dbReference>
<protein>
    <recommendedName>
        <fullName evidence="2">Lipid/polyisoprenoid-binding YceI-like domain-containing protein</fullName>
    </recommendedName>
</protein>
<feature type="domain" description="Lipid/polyisoprenoid-binding YceI-like" evidence="2">
    <location>
        <begin position="85"/>
        <end position="252"/>
    </location>
</feature>
<dbReference type="OrthoDB" id="117810at2"/>
<dbReference type="PANTHER" id="PTHR34406">
    <property type="entry name" value="PROTEIN YCEI"/>
    <property type="match status" value="1"/>
</dbReference>
<dbReference type="AlphaFoldDB" id="A0A6C7E1S7"/>
<dbReference type="Pfam" id="PF04264">
    <property type="entry name" value="YceI"/>
    <property type="match status" value="1"/>
</dbReference>
<accession>A0A6C7E1S7</accession>
<name>A0A6C7E1S7_ILUCY</name>
<dbReference type="InterPro" id="IPR007372">
    <property type="entry name" value="Lipid/polyisoprenoid-bd_YceI"/>
</dbReference>
<dbReference type="Proteomes" id="UP000011863">
    <property type="component" value="Chromosome"/>
</dbReference>
<dbReference type="EMBL" id="AP012057">
    <property type="protein sequence ID" value="BAN02094.1"/>
    <property type="molecule type" value="Genomic_DNA"/>
</dbReference>
<sequence>MNSKLLKVLAAATVAVLLVAAAGVWWFFRGDPVDEVSLEAATESVITADAAADDGTATPSGEVAAVTATDLSGTWTVDTTSGDFDYESATGSFVGFRIEEELSGIGSTTAVGRTGDVEGGIVIDGTTVTDVTFDVDVTTITTEDSRRDHNVQDALDTGEYPTASFALTEPIELTDAALAGEPFAATGTGQLTIHGTTRDVEIGLDAQLVADTIVIVGSTDITFSDYGVDVPDSQIVVSVDDFGVLELQLLLVR</sequence>
<evidence type="ECO:0000259" key="2">
    <source>
        <dbReference type="SMART" id="SM00867"/>
    </source>
</evidence>
<dbReference type="KEGG" id="aym:YM304_17800"/>
<dbReference type="InterPro" id="IPR036761">
    <property type="entry name" value="TTHA0802/YceI-like_sf"/>
</dbReference>
<gene>
    <name evidence="3" type="ORF">YM304_17800</name>
</gene>
<proteinExistence type="inferred from homology"/>
<evidence type="ECO:0000313" key="3">
    <source>
        <dbReference type="EMBL" id="BAN02094.1"/>
    </source>
</evidence>